<dbReference type="GO" id="GO:0030688">
    <property type="term" value="C:preribosome, small subunit precursor"/>
    <property type="evidence" value="ECO:0007669"/>
    <property type="project" value="TreeGrafter"/>
</dbReference>
<dbReference type="GO" id="GO:0000056">
    <property type="term" value="P:ribosomal small subunit export from nucleus"/>
    <property type="evidence" value="ECO:0007669"/>
    <property type="project" value="TreeGrafter"/>
</dbReference>
<dbReference type="PANTHER" id="PTHR21531">
    <property type="entry name" value="LOW-TEMPERATURE VIABILITY PROTEIN LTV1-RELATED"/>
    <property type="match status" value="1"/>
</dbReference>
<dbReference type="GO" id="GO:0005634">
    <property type="term" value="C:nucleus"/>
    <property type="evidence" value="ECO:0007669"/>
    <property type="project" value="TreeGrafter"/>
</dbReference>
<evidence type="ECO:0000256" key="1">
    <source>
        <dbReference type="ARBA" id="ARBA00009078"/>
    </source>
</evidence>
<dbReference type="Proteomes" id="UP000002009">
    <property type="component" value="Chromosome 9"/>
</dbReference>
<accession>C1EBV5</accession>
<dbReference type="RefSeq" id="XP_002504223.1">
    <property type="nucleotide sequence ID" value="XM_002504177.1"/>
</dbReference>
<feature type="region of interest" description="Disordered" evidence="2">
    <location>
        <begin position="618"/>
        <end position="642"/>
    </location>
</feature>
<feature type="region of interest" description="Disordered" evidence="2">
    <location>
        <begin position="21"/>
        <end position="56"/>
    </location>
</feature>
<gene>
    <name evidence="3" type="ORF">MICPUN_61202</name>
</gene>
<reference evidence="3 4" key="1">
    <citation type="journal article" date="2009" name="Science">
        <title>Green evolution and dynamic adaptations revealed by genomes of the marine picoeukaryotes Micromonas.</title>
        <authorList>
            <person name="Worden A.Z."/>
            <person name="Lee J.H."/>
            <person name="Mock T."/>
            <person name="Rouze P."/>
            <person name="Simmons M.P."/>
            <person name="Aerts A.L."/>
            <person name="Allen A.E."/>
            <person name="Cuvelier M.L."/>
            <person name="Derelle E."/>
            <person name="Everett M.V."/>
            <person name="Foulon E."/>
            <person name="Grimwood J."/>
            <person name="Gundlach H."/>
            <person name="Henrissat B."/>
            <person name="Napoli C."/>
            <person name="McDonald S.M."/>
            <person name="Parker M.S."/>
            <person name="Rombauts S."/>
            <person name="Salamov A."/>
            <person name="Von Dassow P."/>
            <person name="Badger J.H."/>
            <person name="Coutinho P.M."/>
            <person name="Demir E."/>
            <person name="Dubchak I."/>
            <person name="Gentemann C."/>
            <person name="Eikrem W."/>
            <person name="Gready J.E."/>
            <person name="John U."/>
            <person name="Lanier W."/>
            <person name="Lindquist E.A."/>
            <person name="Lucas S."/>
            <person name="Mayer K.F."/>
            <person name="Moreau H."/>
            <person name="Not F."/>
            <person name="Otillar R."/>
            <person name="Panaud O."/>
            <person name="Pangilinan J."/>
            <person name="Paulsen I."/>
            <person name="Piegu B."/>
            <person name="Poliakov A."/>
            <person name="Robbens S."/>
            <person name="Schmutz J."/>
            <person name="Toulza E."/>
            <person name="Wyss T."/>
            <person name="Zelensky A."/>
            <person name="Zhou K."/>
            <person name="Armbrust E.V."/>
            <person name="Bhattacharya D."/>
            <person name="Goodenough U.W."/>
            <person name="Van de Peer Y."/>
            <person name="Grigoriev I.V."/>
        </authorList>
    </citation>
    <scope>NUCLEOTIDE SEQUENCE [LARGE SCALE GENOMIC DNA]</scope>
    <source>
        <strain evidence="4">RCC299 / NOUM17</strain>
    </source>
</reference>
<dbReference type="KEGG" id="mis:MICPUN_61202"/>
<comment type="similarity">
    <text evidence="1">Belongs to the LTV1 family.</text>
</comment>
<evidence type="ECO:0000313" key="3">
    <source>
        <dbReference type="EMBL" id="ACO65481.1"/>
    </source>
</evidence>
<proteinExistence type="inferred from homology"/>
<feature type="compositionally biased region" description="Basic and acidic residues" evidence="2">
    <location>
        <begin position="712"/>
        <end position="729"/>
    </location>
</feature>
<feature type="region of interest" description="Disordered" evidence="2">
    <location>
        <begin position="686"/>
        <end position="757"/>
    </location>
</feature>
<evidence type="ECO:0000256" key="2">
    <source>
        <dbReference type="SAM" id="MobiDB-lite"/>
    </source>
</evidence>
<evidence type="ECO:0000313" key="4">
    <source>
        <dbReference type="Proteomes" id="UP000002009"/>
    </source>
</evidence>
<dbReference type="OrthoDB" id="5852896at2759"/>
<keyword evidence="4" id="KW-1185">Reference proteome</keyword>
<dbReference type="GeneID" id="8246088"/>
<feature type="region of interest" description="Disordered" evidence="2">
    <location>
        <begin position="474"/>
        <end position="503"/>
    </location>
</feature>
<feature type="compositionally biased region" description="Acidic residues" evidence="2">
    <location>
        <begin position="386"/>
        <end position="397"/>
    </location>
</feature>
<organism evidence="3 4">
    <name type="scientific">Micromonas commoda (strain RCC299 / NOUM17 / CCMP2709)</name>
    <name type="common">Picoplanktonic green alga</name>
    <dbReference type="NCBI Taxonomy" id="296587"/>
    <lineage>
        <taxon>Eukaryota</taxon>
        <taxon>Viridiplantae</taxon>
        <taxon>Chlorophyta</taxon>
        <taxon>Mamiellophyceae</taxon>
        <taxon>Mamiellales</taxon>
        <taxon>Mamiellaceae</taxon>
        <taxon>Micromonas</taxon>
    </lineage>
</organism>
<dbReference type="EMBL" id="CP001329">
    <property type="protein sequence ID" value="ACO65481.1"/>
    <property type="molecule type" value="Genomic_DNA"/>
</dbReference>
<feature type="compositionally biased region" description="Acidic residues" evidence="2">
    <location>
        <begin position="475"/>
        <end position="499"/>
    </location>
</feature>
<dbReference type="AlphaFoldDB" id="C1EBV5"/>
<dbReference type="GO" id="GO:0005829">
    <property type="term" value="C:cytosol"/>
    <property type="evidence" value="ECO:0007669"/>
    <property type="project" value="TreeGrafter"/>
</dbReference>
<name>C1EBV5_MICCC</name>
<feature type="compositionally biased region" description="Acidic residues" evidence="2">
    <location>
        <begin position="688"/>
        <end position="706"/>
    </location>
</feature>
<evidence type="ECO:0008006" key="5">
    <source>
        <dbReference type="Google" id="ProtNLM"/>
    </source>
</evidence>
<dbReference type="InParanoid" id="C1EBV5"/>
<dbReference type="STRING" id="296587.C1EBV5"/>
<dbReference type="OMA" id="ASERWDC"/>
<sequence length="757" mass="83235">MPKKVKKFIDKKNAVTYALMARPGDEDEMEPPPSSKDSMLSGVSARTTRSTKSDGAQVWMRKDNNHHARDVMAEAVDDGSVFNDAMTETMSQMSGMSQWSNVTWVMGPNGPVPRRERLSREKRRELRELGFDPNEGYDYTRHLRQVGEGGGTMFVPTRKDHVKGIRERDGEVAEHKLTAGGSGKKGTDSELVYLKEDVERDGDAARAINDERSDTAQARAASEEDERWTHERVKAVTREKVYVAKDTSAANAVVARAVRARPKGGASAKELDDMIDTMEAAELAADEELPNLDDEFGDGGLGDLQDDFILRAMLGDGEAVADAHDERHFPPVVLRYDETEVERQLEAIEEELEEEALEEEEEELAANGGFFGYGKRGPGSDAGTDRDEDFDEQDWDAADQALAQRRRDGPGAALRDLDTQFEALAMGYDSDEIGELDDDDPRIFGHAELDRFGHVMEEFRRDHVHRETYKTAADILEDGADVPDIDEEEGSDEEGSDDGEYGRRLVGPAKAKEFRVTEEDVEDARGAMIAMRKRAGLPMPEHLAREMTLGDGTAGLGADDEVARRYELVEEGEGVGDDSIDAVKREIAYLNVEDKDDTWDVETVVSTFNNWENHPAEIDVGPALNKPKKKRGKPNVGAAEGGGDGAANVIRLSEVNGLPVDYVQSRRGKGRGGNGLTAANLAAIGEAAEGEWGSDEGDEEDEEFEGTDFGGEEWRSNIRRKGETAEEKKARKAAVKLGRREARAAKKGLKTTGPPAT</sequence>
<dbReference type="InterPro" id="IPR007307">
    <property type="entry name" value="Ltv1"/>
</dbReference>
<protein>
    <recommendedName>
        <fullName evidence="5">Low temperature viability protein</fullName>
    </recommendedName>
</protein>
<dbReference type="PANTHER" id="PTHR21531:SF0">
    <property type="entry name" value="PROTEIN LTV1 HOMOLOG"/>
    <property type="match status" value="1"/>
</dbReference>
<dbReference type="GO" id="GO:0042274">
    <property type="term" value="P:ribosomal small subunit biogenesis"/>
    <property type="evidence" value="ECO:0007669"/>
    <property type="project" value="InterPro"/>
</dbReference>
<feature type="compositionally biased region" description="Acidic residues" evidence="2">
    <location>
        <begin position="354"/>
        <end position="364"/>
    </location>
</feature>
<feature type="region of interest" description="Disordered" evidence="2">
    <location>
        <begin position="354"/>
        <end position="413"/>
    </location>
</feature>
<feature type="compositionally biased region" description="Polar residues" evidence="2">
    <location>
        <begin position="44"/>
        <end position="54"/>
    </location>
</feature>